<dbReference type="GO" id="GO:0002161">
    <property type="term" value="F:aminoacyl-tRNA deacylase activity"/>
    <property type="evidence" value="ECO:0007669"/>
    <property type="project" value="InterPro"/>
</dbReference>
<reference evidence="2 3" key="1">
    <citation type="submission" date="2018-03" db="EMBL/GenBank/DDBJ databases">
        <title>Genomic Encyclopedia of Type Strains, Phase III (KMG-III): the genomes of soil and plant-associated and newly described type strains.</title>
        <authorList>
            <person name="Whitman W."/>
        </authorList>
    </citation>
    <scope>NUCLEOTIDE SEQUENCE [LARGE SCALE GENOMIC DNA]</scope>
    <source>
        <strain evidence="2 3">CGMCC 1.12484</strain>
    </source>
</reference>
<dbReference type="Proteomes" id="UP000237983">
    <property type="component" value="Unassembled WGS sequence"/>
</dbReference>
<dbReference type="Pfam" id="PF04073">
    <property type="entry name" value="tRNA_edit"/>
    <property type="match status" value="1"/>
</dbReference>
<proteinExistence type="predicted"/>
<evidence type="ECO:0000259" key="1">
    <source>
        <dbReference type="Pfam" id="PF04073"/>
    </source>
</evidence>
<evidence type="ECO:0000313" key="2">
    <source>
        <dbReference type="EMBL" id="PRY70244.1"/>
    </source>
</evidence>
<gene>
    <name evidence="2" type="ORF">B0I08_101372</name>
</gene>
<dbReference type="PANTHER" id="PTHR30411">
    <property type="entry name" value="CYTOPLASMIC PROTEIN"/>
    <property type="match status" value="1"/>
</dbReference>
<dbReference type="PANTHER" id="PTHR30411:SF1">
    <property type="entry name" value="CYTOPLASMIC PROTEIN"/>
    <property type="match status" value="1"/>
</dbReference>
<sequence length="191" mass="19640">MGLVSRANFVGEDKTHTCTESEMTMTETTTAESPVGATSDGRARVAADAAARGIAIEFVDRPAADSLEAAAALLGIAPSTIVKTLVVKRHDGTFLFALVPGDRQISWAKLRSVVGVNKLRLPEAAIALEATGYERGTITPLGSSTPWPVFADARIVGTRIAMGAGAQGLSAFVDAGALISGLDATVADISD</sequence>
<keyword evidence="3" id="KW-1185">Reference proteome</keyword>
<dbReference type="CDD" id="cd04332">
    <property type="entry name" value="YbaK_like"/>
    <property type="match status" value="1"/>
</dbReference>
<comment type="caution">
    <text evidence="2">The sequence shown here is derived from an EMBL/GenBank/DDBJ whole genome shotgun (WGS) entry which is preliminary data.</text>
</comment>
<accession>A0A2T0VJ36</accession>
<dbReference type="InterPro" id="IPR007214">
    <property type="entry name" value="YbaK/aa-tRNA-synth-assoc-dom"/>
</dbReference>
<dbReference type="SUPFAM" id="SSF55826">
    <property type="entry name" value="YbaK/ProRS associated domain"/>
    <property type="match status" value="1"/>
</dbReference>
<evidence type="ECO:0000313" key="3">
    <source>
        <dbReference type="Proteomes" id="UP000237983"/>
    </source>
</evidence>
<dbReference type="EMBL" id="PVTL01000001">
    <property type="protein sequence ID" value="PRY70244.1"/>
    <property type="molecule type" value="Genomic_DNA"/>
</dbReference>
<organism evidence="2 3">
    <name type="scientific">Glaciihabitans tibetensis</name>
    <dbReference type="NCBI Taxonomy" id="1266600"/>
    <lineage>
        <taxon>Bacteria</taxon>
        <taxon>Bacillati</taxon>
        <taxon>Actinomycetota</taxon>
        <taxon>Actinomycetes</taxon>
        <taxon>Micrococcales</taxon>
        <taxon>Microbacteriaceae</taxon>
        <taxon>Glaciihabitans</taxon>
    </lineage>
</organism>
<protein>
    <submittedName>
        <fullName evidence="2">Cys-tRNA(Pro) deacylase</fullName>
    </submittedName>
</protein>
<feature type="domain" description="YbaK/aminoacyl-tRNA synthetase-associated" evidence="1">
    <location>
        <begin position="62"/>
        <end position="173"/>
    </location>
</feature>
<dbReference type="InterPro" id="IPR036754">
    <property type="entry name" value="YbaK/aa-tRNA-synt-asso_dom_sf"/>
</dbReference>
<name>A0A2T0VJ36_9MICO</name>
<dbReference type="Gene3D" id="3.90.960.10">
    <property type="entry name" value="YbaK/aminoacyl-tRNA synthetase-associated domain"/>
    <property type="match status" value="1"/>
</dbReference>
<dbReference type="AlphaFoldDB" id="A0A2T0VJ36"/>